<dbReference type="EMBL" id="AP028917">
    <property type="protein sequence ID" value="BES98383.1"/>
    <property type="molecule type" value="Genomic_DNA"/>
</dbReference>
<evidence type="ECO:0000256" key="5">
    <source>
        <dbReference type="ARBA" id="ARBA00023128"/>
    </source>
</evidence>
<evidence type="ECO:0000256" key="8">
    <source>
        <dbReference type="SAM" id="Phobius"/>
    </source>
</evidence>
<keyword evidence="11" id="KW-1185">Reference proteome</keyword>
<evidence type="ECO:0000256" key="2">
    <source>
        <dbReference type="ARBA" id="ARBA00022692"/>
    </source>
</evidence>
<feature type="domain" description="Letm1 RBD" evidence="9">
    <location>
        <begin position="165"/>
        <end position="345"/>
    </location>
</feature>
<protein>
    <submittedName>
        <fullName evidence="10">LETM1-like protein</fullName>
    </submittedName>
</protein>
<keyword evidence="5 7" id="KW-0496">Mitochondrion</keyword>
<dbReference type="InterPro" id="IPR044202">
    <property type="entry name" value="LETM1/MDM38-like"/>
</dbReference>
<name>A0ABN7B1U0_9HEMI</name>
<keyword evidence="3" id="KW-0999">Mitochondrion inner membrane</keyword>
<dbReference type="InterPro" id="IPR033122">
    <property type="entry name" value="LETM1-like_RBD"/>
</dbReference>
<dbReference type="Pfam" id="PF07766">
    <property type="entry name" value="LETM1_RBD"/>
    <property type="match status" value="1"/>
</dbReference>
<evidence type="ECO:0000259" key="9">
    <source>
        <dbReference type="PROSITE" id="PS51758"/>
    </source>
</evidence>
<reference evidence="10 11" key="1">
    <citation type="submission" date="2023-09" db="EMBL/GenBank/DDBJ databases">
        <title>Nesidiocoris tenuis whole genome shotgun sequence.</title>
        <authorList>
            <person name="Shibata T."/>
            <person name="Shimoda M."/>
            <person name="Kobayashi T."/>
            <person name="Uehara T."/>
        </authorList>
    </citation>
    <scope>NUCLEOTIDE SEQUENCE [LARGE SCALE GENOMIC DNA]</scope>
    <source>
        <strain evidence="10 11">Japan</strain>
    </source>
</reference>
<gene>
    <name evidence="10" type="ORF">NTJ_11197</name>
</gene>
<evidence type="ECO:0000256" key="7">
    <source>
        <dbReference type="PROSITE-ProRule" id="PRU01094"/>
    </source>
</evidence>
<keyword evidence="2 8" id="KW-0812">Transmembrane</keyword>
<sequence>MFPASRSSLLVCRNFVNRTTVIRHAQLPQVDPRGPLSPLKKYVFSSYLEFLKNYDVKLEEKFPAAMRVYRVFKDGFRDFYIDLKGFIVVKKKLREHYHELNCLSRSELELNMRMPSDMWRVAPVLLLSALPFAHYVIFPLAYIFPRQLLCSHFWTLQQKTEFSVLDLKRRLNFYKPVFRSLQLRLASLKGHQSYNLWRQCIAQLGSGLHPGSIKVANSRLLFGPGEVYHLRNLTSSHVKALLKMYDMHSGWRRRKRLEDRAKLIHNMDLAILREGGVTALSQDEVRMACIIRGLNPTYMNSEETVRWLREWVKLSTTTEEDSWSFILHLPILIAYNHPSNWALKH</sequence>
<evidence type="ECO:0000313" key="11">
    <source>
        <dbReference type="Proteomes" id="UP001307889"/>
    </source>
</evidence>
<organism evidence="10 11">
    <name type="scientific">Nesidiocoris tenuis</name>
    <dbReference type="NCBI Taxonomy" id="355587"/>
    <lineage>
        <taxon>Eukaryota</taxon>
        <taxon>Metazoa</taxon>
        <taxon>Ecdysozoa</taxon>
        <taxon>Arthropoda</taxon>
        <taxon>Hexapoda</taxon>
        <taxon>Insecta</taxon>
        <taxon>Pterygota</taxon>
        <taxon>Neoptera</taxon>
        <taxon>Paraneoptera</taxon>
        <taxon>Hemiptera</taxon>
        <taxon>Heteroptera</taxon>
        <taxon>Panheteroptera</taxon>
        <taxon>Cimicomorpha</taxon>
        <taxon>Miridae</taxon>
        <taxon>Dicyphina</taxon>
        <taxon>Nesidiocoris</taxon>
    </lineage>
</organism>
<comment type="subcellular location">
    <subcellularLocation>
        <location evidence="1">Mitochondrion inner membrane</location>
        <topology evidence="1">Single-pass membrane protein</topology>
    </subcellularLocation>
</comment>
<dbReference type="Proteomes" id="UP001307889">
    <property type="component" value="Chromosome 9"/>
</dbReference>
<evidence type="ECO:0000256" key="4">
    <source>
        <dbReference type="ARBA" id="ARBA00022989"/>
    </source>
</evidence>
<evidence type="ECO:0000313" key="10">
    <source>
        <dbReference type="EMBL" id="BES98383.1"/>
    </source>
</evidence>
<evidence type="ECO:0000256" key="6">
    <source>
        <dbReference type="ARBA" id="ARBA00023136"/>
    </source>
</evidence>
<dbReference type="PROSITE" id="PS51758">
    <property type="entry name" value="LETM1_RBD"/>
    <property type="match status" value="1"/>
</dbReference>
<keyword evidence="4 8" id="KW-1133">Transmembrane helix</keyword>
<evidence type="ECO:0000256" key="1">
    <source>
        <dbReference type="ARBA" id="ARBA00004434"/>
    </source>
</evidence>
<keyword evidence="6 8" id="KW-0472">Membrane</keyword>
<dbReference type="PANTHER" id="PTHR14009">
    <property type="entry name" value="LEUCINE ZIPPER-EF-HAND CONTAINING TRANSMEMBRANE PROTEIN"/>
    <property type="match status" value="1"/>
</dbReference>
<evidence type="ECO:0000256" key="3">
    <source>
        <dbReference type="ARBA" id="ARBA00022792"/>
    </source>
</evidence>
<accession>A0ABN7B1U0</accession>
<dbReference type="PANTHER" id="PTHR14009:SF13">
    <property type="entry name" value="LETM1 DOMAIN-CONTAINING PROTEIN 1"/>
    <property type="match status" value="1"/>
</dbReference>
<feature type="transmembrane region" description="Helical" evidence="8">
    <location>
        <begin position="121"/>
        <end position="144"/>
    </location>
</feature>
<proteinExistence type="predicted"/>